<sequence>MSEHVVLKSEGFYIHKSVVAQKEVDHTMPTRIRISLPLTLPARIKATVMLWSRKLDGKESVRRGDGLFCHYARLLQAPKYARKTKITAIQRLEARGRIMLEYGVKMYTSFRNISRTFGNPPFKNPVRSTKVENLESQQTDGGKQAKPTEKVKNEALGPENPAAVEQCHRERNG</sequence>
<evidence type="ECO:0000313" key="2">
    <source>
        <dbReference type="EMBL" id="KLO09585.1"/>
    </source>
</evidence>
<protein>
    <submittedName>
        <fullName evidence="2">Uncharacterized protein</fullName>
    </submittedName>
</protein>
<feature type="region of interest" description="Disordered" evidence="1">
    <location>
        <begin position="120"/>
        <end position="173"/>
    </location>
</feature>
<dbReference type="Proteomes" id="UP000053477">
    <property type="component" value="Unassembled WGS sequence"/>
</dbReference>
<proteinExistence type="predicted"/>
<dbReference type="AlphaFoldDB" id="A0A0H2RCN0"/>
<evidence type="ECO:0000256" key="1">
    <source>
        <dbReference type="SAM" id="MobiDB-lite"/>
    </source>
</evidence>
<dbReference type="EMBL" id="KQ086051">
    <property type="protein sequence ID" value="KLO09585.1"/>
    <property type="molecule type" value="Genomic_DNA"/>
</dbReference>
<name>A0A0H2RCN0_9AGAM</name>
<reference evidence="2 3" key="1">
    <citation type="submission" date="2015-04" db="EMBL/GenBank/DDBJ databases">
        <title>Complete genome sequence of Schizopora paradoxa KUC8140, a cosmopolitan wood degrader in East Asia.</title>
        <authorList>
            <consortium name="DOE Joint Genome Institute"/>
            <person name="Min B."/>
            <person name="Park H."/>
            <person name="Jang Y."/>
            <person name="Kim J.-J."/>
            <person name="Kim K.H."/>
            <person name="Pangilinan J."/>
            <person name="Lipzen A."/>
            <person name="Riley R."/>
            <person name="Grigoriev I.V."/>
            <person name="Spatafora J.W."/>
            <person name="Choi I.-G."/>
        </authorList>
    </citation>
    <scope>NUCLEOTIDE SEQUENCE [LARGE SCALE GENOMIC DNA]</scope>
    <source>
        <strain evidence="2 3">KUC8140</strain>
    </source>
</reference>
<accession>A0A0H2RCN0</accession>
<gene>
    <name evidence="2" type="ORF">SCHPADRAFT_979627</name>
</gene>
<dbReference type="InParanoid" id="A0A0H2RCN0"/>
<organism evidence="2 3">
    <name type="scientific">Schizopora paradoxa</name>
    <dbReference type="NCBI Taxonomy" id="27342"/>
    <lineage>
        <taxon>Eukaryota</taxon>
        <taxon>Fungi</taxon>
        <taxon>Dikarya</taxon>
        <taxon>Basidiomycota</taxon>
        <taxon>Agaricomycotina</taxon>
        <taxon>Agaricomycetes</taxon>
        <taxon>Hymenochaetales</taxon>
        <taxon>Schizoporaceae</taxon>
        <taxon>Schizopora</taxon>
    </lineage>
</organism>
<evidence type="ECO:0000313" key="3">
    <source>
        <dbReference type="Proteomes" id="UP000053477"/>
    </source>
</evidence>
<keyword evidence="3" id="KW-1185">Reference proteome</keyword>